<sequence length="110" mass="12278">LIVTAVHIDPSFVEYHNAPKRSFGALERWRFICCLLPLDSFSSSLPIYCPPPPPPPLLSRACLPAEALYLTQGKYNCTTSQNNLKCLLPETNTYINEGAQVEEHPPARHS</sequence>
<keyword evidence="2" id="KW-1185">Reference proteome</keyword>
<comment type="caution">
    <text evidence="1">The sequence shown here is derived from an EMBL/GenBank/DDBJ whole genome shotgun (WGS) entry which is preliminary data.</text>
</comment>
<reference evidence="1" key="1">
    <citation type="submission" date="2022-05" db="EMBL/GenBank/DDBJ databases">
        <title>Chromosome-level genome of Chaenocephalus aceratus.</title>
        <authorList>
            <person name="Park H."/>
        </authorList>
    </citation>
    <scope>NUCLEOTIDE SEQUENCE</scope>
    <source>
        <strain evidence="1">KU_202001</strain>
    </source>
</reference>
<protein>
    <submittedName>
        <fullName evidence="1">Uncharacterized protein</fullName>
    </submittedName>
</protein>
<organism evidence="1 2">
    <name type="scientific">Chaenocephalus aceratus</name>
    <name type="common">Blackfin icefish</name>
    <name type="synonym">Chaenichthys aceratus</name>
    <dbReference type="NCBI Taxonomy" id="36190"/>
    <lineage>
        <taxon>Eukaryota</taxon>
        <taxon>Metazoa</taxon>
        <taxon>Chordata</taxon>
        <taxon>Craniata</taxon>
        <taxon>Vertebrata</taxon>
        <taxon>Euteleostomi</taxon>
        <taxon>Actinopterygii</taxon>
        <taxon>Neopterygii</taxon>
        <taxon>Teleostei</taxon>
        <taxon>Neoteleostei</taxon>
        <taxon>Acanthomorphata</taxon>
        <taxon>Eupercaria</taxon>
        <taxon>Perciformes</taxon>
        <taxon>Notothenioidei</taxon>
        <taxon>Channichthyidae</taxon>
        <taxon>Chaenocephalus</taxon>
    </lineage>
</organism>
<feature type="non-terminal residue" evidence="1">
    <location>
        <position position="1"/>
    </location>
</feature>
<name>A0ACB9XUL5_CHAAC</name>
<proteinExistence type="predicted"/>
<gene>
    <name evidence="1" type="ORF">KUCAC02_000895</name>
</gene>
<evidence type="ECO:0000313" key="1">
    <source>
        <dbReference type="EMBL" id="KAI4831349.1"/>
    </source>
</evidence>
<accession>A0ACB9XUL5</accession>
<evidence type="ECO:0000313" key="2">
    <source>
        <dbReference type="Proteomes" id="UP001057452"/>
    </source>
</evidence>
<dbReference type="EMBL" id="CM043786">
    <property type="protein sequence ID" value="KAI4831349.1"/>
    <property type="molecule type" value="Genomic_DNA"/>
</dbReference>
<feature type="non-terminal residue" evidence="1">
    <location>
        <position position="110"/>
    </location>
</feature>
<dbReference type="Proteomes" id="UP001057452">
    <property type="component" value="Chromosome 2"/>
</dbReference>